<dbReference type="CDD" id="cd02440">
    <property type="entry name" value="AdoMet_MTases"/>
    <property type="match status" value="1"/>
</dbReference>
<keyword evidence="9" id="KW-1185">Reference proteome</keyword>
<dbReference type="EC" id="2.1.1.114" evidence="5"/>
<organism evidence="8 9">
    <name type="scientific">Apatococcus lobatus</name>
    <dbReference type="NCBI Taxonomy" id="904363"/>
    <lineage>
        <taxon>Eukaryota</taxon>
        <taxon>Viridiplantae</taxon>
        <taxon>Chlorophyta</taxon>
        <taxon>core chlorophytes</taxon>
        <taxon>Trebouxiophyceae</taxon>
        <taxon>Chlorellales</taxon>
        <taxon>Chlorellaceae</taxon>
        <taxon>Apatococcus</taxon>
    </lineage>
</organism>
<evidence type="ECO:0000256" key="1">
    <source>
        <dbReference type="ARBA" id="ARBA00022603"/>
    </source>
</evidence>
<evidence type="ECO:0000256" key="2">
    <source>
        <dbReference type="ARBA" id="ARBA00022679"/>
    </source>
</evidence>
<keyword evidence="5" id="KW-0460">Magnesium</keyword>
<sequence>MSNSRWTYTSLSGGADENPPNFSPPFTSEYEQSAALPTRIYKWWRERVLGQTAPRPQSGYLTLIPLSDSRLKPRRTTLLVALLMLFALTAATATFFLVPRGVSVGEINIQSDHMSFNVSKGTYQLDLIAHIPVFNPNYLQAVIEGDLRVSYYDTEAGLKRIEAQSVPARSWPSVIKVTMDASNVPTRYALTVLSQCNLFPRRLVFFLRGTIRADYLGQHQVLSPIDTYFLIDCVRGASTPKANSEPPGNALVPVFHNASSSGLDLKDLLQDGLENDAAPVPLSDPHRDNFTAVDLTRRLCNSRGLRLSLQQGFTTSASHLSPAEPANPQPSGRVQHLQAEGAEVQKFSELANDWWNPSGPFKPLHQLNPVRCKFIRTALCDQFGLNGNALRPLKDVTILDVGCGGGLLSEALARMGARVTGIDLSSAGVESARAHATQDPQIAQNVSYQAISTDALAEQGRSFDVVVASEVIEHVDNPPAFCRSLTDLTASSGTVFLSTINRTLRAYALAIVAAERVLGILPRDTHDWSKFITPDELVMMLQDSNFHLTQAAGMSLDVPSGRWRLSDDLAINYIACFRAIARQPSQTPLKHAYDV</sequence>
<keyword evidence="3 5" id="KW-0831">Ubiquinone biosynthesis</keyword>
<comment type="catalytic activity">
    <reaction evidence="5">
        <text>a 3,4-dihydroxy-5-(all-trans-polyprenyl)benzoate + S-adenosyl-L-methionine = a 4-hydroxy-3-methoxy-5-(all-trans-polyprenyl)benzoate + S-adenosyl-L-homocysteine + H(+)</text>
        <dbReference type="Rhea" id="RHEA:44452"/>
        <dbReference type="Rhea" id="RHEA-COMP:10930"/>
        <dbReference type="Rhea" id="RHEA-COMP:10931"/>
        <dbReference type="ChEBI" id="CHEBI:15378"/>
        <dbReference type="ChEBI" id="CHEBI:57856"/>
        <dbReference type="ChEBI" id="CHEBI:59789"/>
        <dbReference type="ChEBI" id="CHEBI:64694"/>
        <dbReference type="ChEBI" id="CHEBI:84443"/>
        <dbReference type="EC" id="2.1.1.114"/>
    </reaction>
</comment>
<comment type="catalytic activity">
    <reaction evidence="5">
        <text>a 3-demethylubiquinone + S-adenosyl-L-methionine = a ubiquinone + S-adenosyl-L-homocysteine</text>
        <dbReference type="Rhea" id="RHEA:81215"/>
        <dbReference type="Rhea" id="RHEA-COMP:9565"/>
        <dbReference type="Rhea" id="RHEA-COMP:19654"/>
        <dbReference type="ChEBI" id="CHEBI:16389"/>
        <dbReference type="ChEBI" id="CHEBI:57856"/>
        <dbReference type="ChEBI" id="CHEBI:59789"/>
        <dbReference type="ChEBI" id="CHEBI:231825"/>
    </reaction>
</comment>
<dbReference type="SUPFAM" id="SSF53335">
    <property type="entry name" value="S-adenosyl-L-methionine-dependent methyltransferases"/>
    <property type="match status" value="1"/>
</dbReference>
<comment type="catalytic activity">
    <reaction evidence="5">
        <text>a 3-demethylubiquinol + S-adenosyl-L-methionine = a ubiquinol + S-adenosyl-L-homocysteine + H(+)</text>
        <dbReference type="Rhea" id="RHEA:44380"/>
        <dbReference type="Rhea" id="RHEA-COMP:9566"/>
        <dbReference type="Rhea" id="RHEA-COMP:10914"/>
        <dbReference type="ChEBI" id="CHEBI:15378"/>
        <dbReference type="ChEBI" id="CHEBI:17976"/>
        <dbReference type="ChEBI" id="CHEBI:57856"/>
        <dbReference type="ChEBI" id="CHEBI:59789"/>
        <dbReference type="ChEBI" id="CHEBI:84422"/>
        <dbReference type="EC" id="2.1.1.64"/>
    </reaction>
</comment>
<evidence type="ECO:0000313" key="9">
    <source>
        <dbReference type="Proteomes" id="UP001438707"/>
    </source>
</evidence>
<feature type="binding site" evidence="5">
    <location>
        <position position="402"/>
    </location>
    <ligand>
        <name>S-adenosyl-L-methionine</name>
        <dbReference type="ChEBI" id="CHEBI:59789"/>
    </ligand>
</feature>
<reference evidence="8 9" key="1">
    <citation type="journal article" date="2024" name="Nat. Commun.">
        <title>Phylogenomics reveals the evolutionary origins of lichenization in chlorophyte algae.</title>
        <authorList>
            <person name="Puginier C."/>
            <person name="Libourel C."/>
            <person name="Otte J."/>
            <person name="Skaloud P."/>
            <person name="Haon M."/>
            <person name="Grisel S."/>
            <person name="Petersen M."/>
            <person name="Berrin J.G."/>
            <person name="Delaux P.M."/>
            <person name="Dal Grande F."/>
            <person name="Keller J."/>
        </authorList>
    </citation>
    <scope>NUCLEOTIDE SEQUENCE [LARGE SCALE GENOMIC DNA]</scope>
    <source>
        <strain evidence="8 9">SAG 2145</strain>
    </source>
</reference>
<comment type="similarity">
    <text evidence="5">Belongs to the class I-like SAM-binding methyltransferase superfamily. UbiG/COQ3 family.</text>
</comment>
<evidence type="ECO:0000256" key="5">
    <source>
        <dbReference type="HAMAP-Rule" id="MF_03190"/>
    </source>
</evidence>
<comment type="caution">
    <text evidence="8">The sequence shown here is derived from an EMBL/GenBank/DDBJ whole genome shotgun (WGS) entry which is preliminary data.</text>
</comment>
<accession>A0AAW1RKW9</accession>
<evidence type="ECO:0000256" key="7">
    <source>
        <dbReference type="SAM" id="Phobius"/>
    </source>
</evidence>
<feature type="transmembrane region" description="Helical" evidence="7">
    <location>
        <begin position="78"/>
        <end position="98"/>
    </location>
</feature>
<feature type="binding site" evidence="5">
    <location>
        <position position="470"/>
    </location>
    <ligand>
        <name>Mg(2+)</name>
        <dbReference type="ChEBI" id="CHEBI:18420"/>
    </ligand>
</feature>
<dbReference type="HAMAP" id="MF_00472">
    <property type="entry name" value="UbiG"/>
    <property type="match status" value="1"/>
</dbReference>
<feature type="binding site" evidence="5">
    <location>
        <position position="473"/>
    </location>
    <ligand>
        <name>Mg(2+)</name>
        <dbReference type="ChEBI" id="CHEBI:18420"/>
    </ligand>
</feature>
<keyword evidence="4 5" id="KW-0949">S-adenosyl-L-methionine</keyword>
<dbReference type="EC" id="2.1.1.-" evidence="5"/>
<feature type="binding site" evidence="5">
    <location>
        <position position="474"/>
    </location>
    <ligand>
        <name>Mg(2+)</name>
        <dbReference type="ChEBI" id="CHEBI:18420"/>
    </ligand>
</feature>
<comment type="pathway">
    <text evidence="5">Cofactor biosynthesis; ubiquinone biosynthesis.</text>
</comment>
<comment type="subunit">
    <text evidence="5">Component of a multi-subunit COQ enzyme complex.</text>
</comment>
<dbReference type="GO" id="GO:0032259">
    <property type="term" value="P:methylation"/>
    <property type="evidence" value="ECO:0007669"/>
    <property type="project" value="UniProtKB-KW"/>
</dbReference>
<dbReference type="Gene3D" id="3.40.50.150">
    <property type="entry name" value="Vaccinia Virus protein VP39"/>
    <property type="match status" value="1"/>
</dbReference>
<gene>
    <name evidence="5" type="primary">COQ3</name>
    <name evidence="8" type="ORF">WJX74_006592</name>
</gene>
<evidence type="ECO:0000256" key="4">
    <source>
        <dbReference type="ARBA" id="ARBA00022691"/>
    </source>
</evidence>
<comment type="cofactor">
    <cofactor evidence="5">
        <name>Mg(2+)</name>
        <dbReference type="ChEBI" id="CHEBI:18420"/>
    </cofactor>
</comment>
<dbReference type="GO" id="GO:0061542">
    <property type="term" value="F:3-demethylubiquinol 3-O-methyltransferase activity"/>
    <property type="evidence" value="ECO:0007669"/>
    <property type="project" value="UniProtKB-UniRule"/>
</dbReference>
<keyword evidence="5" id="KW-0999">Mitochondrion inner membrane</keyword>
<evidence type="ECO:0000256" key="6">
    <source>
        <dbReference type="SAM" id="MobiDB-lite"/>
    </source>
</evidence>
<evidence type="ECO:0000313" key="8">
    <source>
        <dbReference type="EMBL" id="KAK9834645.1"/>
    </source>
</evidence>
<keyword evidence="5" id="KW-0479">Metal-binding</keyword>
<proteinExistence type="inferred from homology"/>
<dbReference type="Pfam" id="PF13489">
    <property type="entry name" value="Methyltransf_23"/>
    <property type="match status" value="1"/>
</dbReference>
<dbReference type="Proteomes" id="UP001438707">
    <property type="component" value="Unassembled WGS sequence"/>
</dbReference>
<dbReference type="InterPro" id="IPR029063">
    <property type="entry name" value="SAM-dependent_MTases_sf"/>
</dbReference>
<feature type="binding site" evidence="5">
    <location>
        <position position="423"/>
    </location>
    <ligand>
        <name>S-adenosyl-L-methionine</name>
        <dbReference type="ChEBI" id="CHEBI:59789"/>
    </ligand>
</feature>
<keyword evidence="5 7" id="KW-0472">Membrane</keyword>
<dbReference type="GO" id="GO:0010420">
    <property type="term" value="F:polyprenyldihydroxybenzoate methyltransferase activity"/>
    <property type="evidence" value="ECO:0007669"/>
    <property type="project" value="UniProtKB-UniRule"/>
</dbReference>
<dbReference type="PANTHER" id="PTHR43464:SF19">
    <property type="entry name" value="UBIQUINONE BIOSYNTHESIS O-METHYLTRANSFERASE, MITOCHONDRIAL"/>
    <property type="match status" value="1"/>
</dbReference>
<feature type="binding site" evidence="5">
    <location>
        <position position="371"/>
    </location>
    <ligand>
        <name>S-adenosyl-L-methionine</name>
        <dbReference type="ChEBI" id="CHEBI:59789"/>
    </ligand>
</feature>
<feature type="binding site" evidence="5">
    <location>
        <position position="469"/>
    </location>
    <ligand>
        <name>S-adenosyl-L-methionine</name>
        <dbReference type="ChEBI" id="CHEBI:59789"/>
    </ligand>
</feature>
<comment type="subcellular location">
    <subcellularLocation>
        <location evidence="5">Mitochondrion inner membrane</location>
        <topology evidence="5">Peripheral membrane protein</topology>
        <orientation evidence="5">Matrix side</orientation>
    </subcellularLocation>
</comment>
<keyword evidence="7" id="KW-1133">Transmembrane helix</keyword>
<comment type="function">
    <text evidence="5">O-methyltransferase required for two non-consecutive steps during ubiquinone biosynthesis. Catalyzes the 2 O-methylation of 3,4-dihydroxy-5-(all-trans-polyprenyl)benzoic acid into 4-hydroxy-3-methoxy-5-(all-trans-polyprenyl)benzoic acid. Also catalyzes the last step of ubiquinone biosynthesis by mediating methylation of 3-demethylubiquinone into ubiquinone. Also able to mediate the methylation of 3-demethylubiquinol into ubiquinol.</text>
</comment>
<name>A0AAW1RKW9_9CHLO</name>
<protein>
    <recommendedName>
        <fullName evidence="5">Ubiquinone biosynthesis O-methyltransferase, mitochondrial</fullName>
    </recommendedName>
    <alternativeName>
        <fullName evidence="5">3-demethylubiquinol 3-O-methyltransferase</fullName>
        <ecNumber evidence="5">2.1.1.64</ecNumber>
    </alternativeName>
    <alternativeName>
        <fullName evidence="5">3-demethylubiquinone 3-O-methyltransferase</fullName>
        <ecNumber evidence="5">2.1.1.-</ecNumber>
    </alternativeName>
    <alternativeName>
        <fullName evidence="5">Polyprenyldihydroxybenzoate methyltransferase</fullName>
        <ecNumber evidence="5">2.1.1.114</ecNumber>
    </alternativeName>
</protein>
<feature type="compositionally biased region" description="Polar residues" evidence="6">
    <location>
        <begin position="1"/>
        <end position="12"/>
    </location>
</feature>
<dbReference type="NCBIfam" id="TIGR01983">
    <property type="entry name" value="UbiG"/>
    <property type="match status" value="1"/>
</dbReference>
<keyword evidence="1 5" id="KW-0489">Methyltransferase</keyword>
<dbReference type="GO" id="GO:0046872">
    <property type="term" value="F:metal ion binding"/>
    <property type="evidence" value="ECO:0007669"/>
    <property type="project" value="UniProtKB-KW"/>
</dbReference>
<dbReference type="PANTHER" id="PTHR43464">
    <property type="entry name" value="METHYLTRANSFERASE"/>
    <property type="match status" value="1"/>
</dbReference>
<feature type="region of interest" description="Disordered" evidence="6">
    <location>
        <begin position="317"/>
        <end position="337"/>
    </location>
</feature>
<dbReference type="EC" id="2.1.1.64" evidence="5"/>
<dbReference type="AlphaFoldDB" id="A0AAW1RKW9"/>
<keyword evidence="2 5" id="KW-0808">Transferase</keyword>
<keyword evidence="7" id="KW-0812">Transmembrane</keyword>
<dbReference type="GO" id="GO:0031314">
    <property type="term" value="C:extrinsic component of mitochondrial inner membrane"/>
    <property type="evidence" value="ECO:0007669"/>
    <property type="project" value="UniProtKB-UniRule"/>
</dbReference>
<evidence type="ECO:0000256" key="3">
    <source>
        <dbReference type="ARBA" id="ARBA00022688"/>
    </source>
</evidence>
<feature type="region of interest" description="Disordered" evidence="6">
    <location>
        <begin position="1"/>
        <end position="26"/>
    </location>
</feature>
<dbReference type="InterPro" id="IPR010233">
    <property type="entry name" value="UbiG_MeTrfase"/>
</dbReference>
<keyword evidence="5" id="KW-0496">Mitochondrion</keyword>
<dbReference type="EMBL" id="JALJOS010000009">
    <property type="protein sequence ID" value="KAK9834645.1"/>
    <property type="molecule type" value="Genomic_DNA"/>
</dbReference>